<evidence type="ECO:0000256" key="6">
    <source>
        <dbReference type="SAM" id="Phobius"/>
    </source>
</evidence>
<feature type="transmembrane region" description="Helical" evidence="6">
    <location>
        <begin position="219"/>
        <end position="240"/>
    </location>
</feature>
<evidence type="ECO:0000256" key="2">
    <source>
        <dbReference type="ARBA" id="ARBA00007375"/>
    </source>
</evidence>
<reference evidence="8" key="1">
    <citation type="journal article" date="2019" name="Int. J. Syst. Evol. Microbiol.">
        <title>The Global Catalogue of Microorganisms (GCM) 10K type strain sequencing project: providing services to taxonomists for standard genome sequencing and annotation.</title>
        <authorList>
            <consortium name="The Broad Institute Genomics Platform"/>
            <consortium name="The Broad Institute Genome Sequencing Center for Infectious Disease"/>
            <person name="Wu L."/>
            <person name="Ma J."/>
        </authorList>
    </citation>
    <scope>NUCLEOTIDE SEQUENCE [LARGE SCALE GENOMIC DNA]</scope>
    <source>
        <strain evidence="8">JCM 16703</strain>
    </source>
</reference>
<keyword evidence="4 6" id="KW-1133">Transmembrane helix</keyword>
<evidence type="ECO:0000256" key="1">
    <source>
        <dbReference type="ARBA" id="ARBA00004141"/>
    </source>
</evidence>
<evidence type="ECO:0000256" key="4">
    <source>
        <dbReference type="ARBA" id="ARBA00022989"/>
    </source>
</evidence>
<comment type="caution">
    <text evidence="7">The sequence shown here is derived from an EMBL/GenBank/DDBJ whole genome shotgun (WGS) entry which is preliminary data.</text>
</comment>
<feature type="transmembrane region" description="Helical" evidence="6">
    <location>
        <begin position="155"/>
        <end position="173"/>
    </location>
</feature>
<organism evidence="7 8">
    <name type="scientific">Nocardioides fonticola</name>
    <dbReference type="NCBI Taxonomy" id="450363"/>
    <lineage>
        <taxon>Bacteria</taxon>
        <taxon>Bacillati</taxon>
        <taxon>Actinomycetota</taxon>
        <taxon>Actinomycetes</taxon>
        <taxon>Propionibacteriales</taxon>
        <taxon>Nocardioidaceae</taxon>
        <taxon>Nocardioides</taxon>
    </lineage>
</organism>
<sequence>MTSRSGSTSTDLRRARLAGLAYVALAGLDTALAGSASASRRRARVLVKPLLMPALAASFAAATHGRADTPARRATLAAHGLSWAGDVALLEPGETRFLAGVGGFLGAHLAYLRVFGEHGRPLGDPAGRRGPLAAAALWSVAAPVMARGAGRTAPALRLPVMGYIGVLLAMGAASTRLADDVDPRAAATIRAGAALFLTSDTVIGTREFLLTDPGPRSDAVVMATYTAGQGLIALGIARMLEKHR</sequence>
<protein>
    <recommendedName>
        <fullName evidence="9">Lysoplasmalogenase</fullName>
    </recommendedName>
</protein>
<dbReference type="Proteomes" id="UP001501495">
    <property type="component" value="Unassembled WGS sequence"/>
</dbReference>
<evidence type="ECO:0000313" key="7">
    <source>
        <dbReference type="EMBL" id="GAA4120623.1"/>
    </source>
</evidence>
<dbReference type="RefSeq" id="WP_344733679.1">
    <property type="nucleotide sequence ID" value="NZ_BAAAZH010000017.1"/>
</dbReference>
<name>A0ABP7XKW3_9ACTN</name>
<comment type="subcellular location">
    <subcellularLocation>
        <location evidence="1">Membrane</location>
        <topology evidence="1">Multi-pass membrane protein</topology>
    </subcellularLocation>
</comment>
<dbReference type="InterPro" id="IPR012506">
    <property type="entry name" value="TMEM86B-like"/>
</dbReference>
<dbReference type="Pfam" id="PF07947">
    <property type="entry name" value="YhhN"/>
    <property type="match status" value="1"/>
</dbReference>
<evidence type="ECO:0000256" key="5">
    <source>
        <dbReference type="ARBA" id="ARBA00023136"/>
    </source>
</evidence>
<accession>A0ABP7XKW3</accession>
<comment type="similarity">
    <text evidence="2">Belongs to the TMEM86 family.</text>
</comment>
<evidence type="ECO:0000256" key="3">
    <source>
        <dbReference type="ARBA" id="ARBA00022692"/>
    </source>
</evidence>
<evidence type="ECO:0008006" key="9">
    <source>
        <dbReference type="Google" id="ProtNLM"/>
    </source>
</evidence>
<dbReference type="PANTHER" id="PTHR31885">
    <property type="entry name" value="GH04784P"/>
    <property type="match status" value="1"/>
</dbReference>
<gene>
    <name evidence="7" type="ORF">GCM10022215_24390</name>
</gene>
<keyword evidence="3 6" id="KW-0812">Transmembrane</keyword>
<evidence type="ECO:0000313" key="8">
    <source>
        <dbReference type="Proteomes" id="UP001501495"/>
    </source>
</evidence>
<dbReference type="PANTHER" id="PTHR31885:SF6">
    <property type="entry name" value="GH04784P"/>
    <property type="match status" value="1"/>
</dbReference>
<keyword evidence="8" id="KW-1185">Reference proteome</keyword>
<dbReference type="EMBL" id="BAAAZH010000017">
    <property type="protein sequence ID" value="GAA4120623.1"/>
    <property type="molecule type" value="Genomic_DNA"/>
</dbReference>
<proteinExistence type="inferred from homology"/>
<keyword evidence="5 6" id="KW-0472">Membrane</keyword>